<dbReference type="AlphaFoldDB" id="A0A8R1XS65"/>
<accession>A0A8R1XS65</accession>
<evidence type="ECO:0000313" key="1">
    <source>
        <dbReference type="EnsemblMetazoa" id="OVOC12857.1"/>
    </source>
</evidence>
<evidence type="ECO:0000313" key="2">
    <source>
        <dbReference type="Proteomes" id="UP000024404"/>
    </source>
</evidence>
<reference evidence="1" key="2">
    <citation type="submission" date="2022-06" db="UniProtKB">
        <authorList>
            <consortium name="EnsemblMetazoa"/>
        </authorList>
    </citation>
    <scope>IDENTIFICATION</scope>
</reference>
<dbReference type="EMBL" id="CMVM020000812">
    <property type="status" value="NOT_ANNOTATED_CDS"/>
    <property type="molecule type" value="Genomic_DNA"/>
</dbReference>
<reference evidence="2" key="1">
    <citation type="submission" date="2013-10" db="EMBL/GenBank/DDBJ databases">
        <title>Genome sequencing of Onchocerca volvulus.</title>
        <authorList>
            <person name="Cotton J."/>
            <person name="Tsai J."/>
            <person name="Stanley E."/>
            <person name="Tracey A."/>
            <person name="Holroyd N."/>
            <person name="Lustigman S."/>
            <person name="Berriman M."/>
        </authorList>
    </citation>
    <scope>NUCLEOTIDE SEQUENCE</scope>
</reference>
<organism evidence="1 2">
    <name type="scientific">Onchocerca volvulus</name>
    <dbReference type="NCBI Taxonomy" id="6282"/>
    <lineage>
        <taxon>Eukaryota</taxon>
        <taxon>Metazoa</taxon>
        <taxon>Ecdysozoa</taxon>
        <taxon>Nematoda</taxon>
        <taxon>Chromadorea</taxon>
        <taxon>Rhabditida</taxon>
        <taxon>Spirurina</taxon>
        <taxon>Spiruromorpha</taxon>
        <taxon>Filarioidea</taxon>
        <taxon>Onchocercidae</taxon>
        <taxon>Onchocerca</taxon>
    </lineage>
</organism>
<sequence>MGFDCTCEALTTRLSELIGNKGPLWEIISQNIPTRVCQLNYSIADFECVDRWNWKKMDTPFESVHLTMATDAQMEK</sequence>
<protein>
    <submittedName>
        <fullName evidence="1">Uncharacterized protein</fullName>
    </submittedName>
</protein>
<name>A0A8R1XS65_ONCVO</name>
<dbReference type="EnsemblMetazoa" id="OVOC12857.1">
    <property type="protein sequence ID" value="OVOC12857.1"/>
    <property type="gene ID" value="WBGene00249666"/>
</dbReference>
<dbReference type="Proteomes" id="UP000024404">
    <property type="component" value="Unassembled WGS sequence"/>
</dbReference>
<proteinExistence type="predicted"/>
<keyword evidence="2" id="KW-1185">Reference proteome</keyword>